<accession>S7PIA9</accession>
<proteinExistence type="inferred from homology"/>
<evidence type="ECO:0000256" key="3">
    <source>
        <dbReference type="ARBA" id="ARBA00022782"/>
    </source>
</evidence>
<dbReference type="GO" id="GO:0002089">
    <property type="term" value="P:lens morphogenesis in camera-type eye"/>
    <property type="evidence" value="ECO:0007669"/>
    <property type="project" value="TreeGrafter"/>
</dbReference>
<dbReference type="InterPro" id="IPR002999">
    <property type="entry name" value="Tudor"/>
</dbReference>
<feature type="domain" description="HTH OST-type" evidence="7">
    <location>
        <begin position="137"/>
        <end position="206"/>
    </location>
</feature>
<dbReference type="PANTHER" id="PTHR22948">
    <property type="entry name" value="TUDOR DOMAIN CONTAINING PROTEIN"/>
    <property type="match status" value="1"/>
</dbReference>
<dbReference type="GO" id="GO:0003723">
    <property type="term" value="F:RNA binding"/>
    <property type="evidence" value="ECO:0007669"/>
    <property type="project" value="UniProtKB-KW"/>
</dbReference>
<evidence type="ECO:0000256" key="5">
    <source>
        <dbReference type="ARBA" id="ARBA00025023"/>
    </source>
</evidence>
<dbReference type="GO" id="GO:0034587">
    <property type="term" value="P:piRNA processing"/>
    <property type="evidence" value="ECO:0007669"/>
    <property type="project" value="TreeGrafter"/>
</dbReference>
<dbReference type="PANTHER" id="PTHR22948:SF14">
    <property type="entry name" value="TUDOR DOMAIN-CONTAINING PROTEIN 7"/>
    <property type="match status" value="1"/>
</dbReference>
<dbReference type="SUPFAM" id="SSF63748">
    <property type="entry name" value="Tudor/PWWP/MBT"/>
    <property type="match status" value="1"/>
</dbReference>
<gene>
    <name evidence="8" type="ORF">D623_10019341</name>
</gene>
<dbReference type="PROSITE" id="PS51644">
    <property type="entry name" value="HTH_OST"/>
    <property type="match status" value="3"/>
</dbReference>
<dbReference type="CDD" id="cd09986">
    <property type="entry name" value="LOTUS_1_TDRD7"/>
    <property type="match status" value="1"/>
</dbReference>
<dbReference type="GO" id="GO:0007283">
    <property type="term" value="P:spermatogenesis"/>
    <property type="evidence" value="ECO:0007669"/>
    <property type="project" value="TreeGrafter"/>
</dbReference>
<name>S7PIA9_MYOBR</name>
<reference evidence="8 9" key="1">
    <citation type="journal article" date="2013" name="Nat. Commun.">
        <title>Genome analysis reveals insights into physiology and longevity of the Brandt's bat Myotis brandtii.</title>
        <authorList>
            <person name="Seim I."/>
            <person name="Fang X."/>
            <person name="Xiong Z."/>
            <person name="Lobanov A.V."/>
            <person name="Huang Z."/>
            <person name="Ma S."/>
            <person name="Feng Y."/>
            <person name="Turanov A.A."/>
            <person name="Zhu Y."/>
            <person name="Lenz T.L."/>
            <person name="Gerashchenko M.V."/>
            <person name="Fan D."/>
            <person name="Hee Yim S."/>
            <person name="Yao X."/>
            <person name="Jordan D."/>
            <person name="Xiong Y."/>
            <person name="Ma Y."/>
            <person name="Lyapunov A.N."/>
            <person name="Chen G."/>
            <person name="Kulakova O.I."/>
            <person name="Sun Y."/>
            <person name="Lee S.G."/>
            <person name="Bronson R.T."/>
            <person name="Moskalev A.A."/>
            <person name="Sunyaev S.R."/>
            <person name="Zhang G."/>
            <person name="Krogh A."/>
            <person name="Wang J."/>
            <person name="Gladyshev V.N."/>
        </authorList>
    </citation>
    <scope>NUCLEOTIDE SEQUENCE [LARGE SCALE GENOMIC DNA]</scope>
</reference>
<dbReference type="InterPro" id="IPR041966">
    <property type="entry name" value="LOTUS-like"/>
</dbReference>
<evidence type="ECO:0000256" key="1">
    <source>
        <dbReference type="ARBA" id="ARBA00007740"/>
    </source>
</evidence>
<dbReference type="FunFam" id="3.30.420.610:FF:000009">
    <property type="entry name" value="Tudor domain-containing protein 7 isoform X2"/>
    <property type="match status" value="1"/>
</dbReference>
<evidence type="ECO:0000256" key="2">
    <source>
        <dbReference type="ARBA" id="ARBA00013425"/>
    </source>
</evidence>
<dbReference type="Pfam" id="PF00567">
    <property type="entry name" value="TUDOR"/>
    <property type="match status" value="1"/>
</dbReference>
<sequence length="478" mass="54034">MLEADLVSKMLRAVLQSHKNGIALPRLQGEYKSLTGDWIPFKQLGYPSLEAYLRSVPAVVRIETSRSGETTCYAVACTETARIAQLVARQRSSKRKTGRQVNCQMRVKKTMPFFLEDNLNQTVEKPNVTPPASYTYKMDEVQNRIKEMLDKHSNGIWMSKLPHFYKELYKEELNQGIVQQCEHWPHICTVERPYSGGQDLLLYPAKRKQLLRSEPDPEKVPPSPLPAPLRGCPTVMPGDFKEKVSELLVKYSNGLWANALPKAFEDTYKVKFPEDALKNLALLSDVCTIDYISGNRKKAILYAKLPLPANKTLMDAGHAHGDYAFRSMIEEEYMQIEENAVESADTILENVTVPPLVIPTEASPSVLVVELSNTNEVVIRQVLFSKFLGSWCTVVTCLFFMYVGKDYSAAQELMEDEMKDYYSRTPRITPVQTVHVGQLLAVHAEEDAWLRAQITSTEGNRIKASTCLLCRSILKTST</sequence>
<dbReference type="CDD" id="cd09974">
    <property type="entry name" value="LOTUS_3_TDRD7"/>
    <property type="match status" value="1"/>
</dbReference>
<keyword evidence="4" id="KW-0694">RNA-binding</keyword>
<evidence type="ECO:0000259" key="7">
    <source>
        <dbReference type="PROSITE" id="PS51644"/>
    </source>
</evidence>
<keyword evidence="9" id="KW-1185">Reference proteome</keyword>
<protein>
    <recommendedName>
        <fullName evidence="2">Tudor domain-containing protein 7</fullName>
    </recommendedName>
</protein>
<dbReference type="Gene3D" id="2.30.30.140">
    <property type="match status" value="1"/>
</dbReference>
<dbReference type="AlphaFoldDB" id="S7PIA9"/>
<dbReference type="InterPro" id="IPR025605">
    <property type="entry name" value="OST-HTH/LOTUS_dom"/>
</dbReference>
<dbReference type="EMBL" id="KE162981">
    <property type="protein sequence ID" value="EPQ10418.1"/>
    <property type="molecule type" value="Genomic_DNA"/>
</dbReference>
<organism evidence="8 9">
    <name type="scientific">Myotis brandtii</name>
    <name type="common">Brandt's bat</name>
    <dbReference type="NCBI Taxonomy" id="109478"/>
    <lineage>
        <taxon>Eukaryota</taxon>
        <taxon>Metazoa</taxon>
        <taxon>Chordata</taxon>
        <taxon>Craniata</taxon>
        <taxon>Vertebrata</taxon>
        <taxon>Euteleostomi</taxon>
        <taxon>Mammalia</taxon>
        <taxon>Eutheria</taxon>
        <taxon>Laurasiatheria</taxon>
        <taxon>Chiroptera</taxon>
        <taxon>Yangochiroptera</taxon>
        <taxon>Vespertilionidae</taxon>
        <taxon>Myotis</taxon>
    </lineage>
</organism>
<dbReference type="GO" id="GO:0070306">
    <property type="term" value="P:lens fiber cell differentiation"/>
    <property type="evidence" value="ECO:0007669"/>
    <property type="project" value="TreeGrafter"/>
</dbReference>
<evidence type="ECO:0000256" key="4">
    <source>
        <dbReference type="ARBA" id="ARBA00022884"/>
    </source>
</evidence>
<dbReference type="InterPro" id="IPR037978">
    <property type="entry name" value="TDRD7_LOTUS_3"/>
</dbReference>
<dbReference type="FunFam" id="3.30.420.610:FF:000008">
    <property type="entry name" value="Tudor domain-containing protein 7"/>
    <property type="match status" value="1"/>
</dbReference>
<dbReference type="Proteomes" id="UP000052978">
    <property type="component" value="Unassembled WGS sequence"/>
</dbReference>
<dbReference type="Gene3D" id="3.30.420.610">
    <property type="entry name" value="LOTUS domain-like"/>
    <property type="match status" value="3"/>
</dbReference>
<keyword evidence="3" id="KW-0221">Differentiation</keyword>
<comment type="similarity">
    <text evidence="1">Belongs to the TDRD7 family.</text>
</comment>
<evidence type="ECO:0000313" key="8">
    <source>
        <dbReference type="EMBL" id="EPQ10418.1"/>
    </source>
</evidence>
<dbReference type="GO" id="GO:0030719">
    <property type="term" value="P:P granule organization"/>
    <property type="evidence" value="ECO:0007669"/>
    <property type="project" value="TreeGrafter"/>
</dbReference>
<dbReference type="InterPro" id="IPR050621">
    <property type="entry name" value="Tudor_domain_containing"/>
</dbReference>
<evidence type="ECO:0000256" key="6">
    <source>
        <dbReference type="ARBA" id="ARBA00025868"/>
    </source>
</evidence>
<dbReference type="GO" id="GO:0043186">
    <property type="term" value="C:P granule"/>
    <property type="evidence" value="ECO:0007669"/>
    <property type="project" value="TreeGrafter"/>
</dbReference>
<dbReference type="Pfam" id="PF12872">
    <property type="entry name" value="OST-HTH"/>
    <property type="match status" value="1"/>
</dbReference>
<feature type="domain" description="HTH OST-type" evidence="7">
    <location>
        <begin position="236"/>
        <end position="305"/>
    </location>
</feature>
<dbReference type="CDD" id="cd09973">
    <property type="entry name" value="LOTUS_2_TDRD7"/>
    <property type="match status" value="1"/>
</dbReference>
<comment type="subunit">
    <text evidence="6">Found in a mRNP complex, at least composed of TDRD1, TDRD6, TDRD7 and DDX4. Found in a complex containing CABLES1, CDK16 and CDK17. Interacts with CABLES1, CDK17 and PIWIL1.</text>
</comment>
<comment type="function">
    <text evidence="5">Component of specific cytoplasmic RNA granules involved in post-transcriptional regulation of specific genes: probably acts by binding to specific mRNAs and regulating their translation. Required for lens transparency during lens development, by regulating translation of genes such as CRYBB3 and HSPB1 in the developing lens. Also required during spermatogenesis.</text>
</comment>
<evidence type="ECO:0000313" key="9">
    <source>
        <dbReference type="Proteomes" id="UP000052978"/>
    </source>
</evidence>
<dbReference type="FunFam" id="3.30.420.610:FF:000006">
    <property type="entry name" value="tudor domain-containing protein 7 isoform X2"/>
    <property type="match status" value="1"/>
</dbReference>
<feature type="domain" description="HTH OST-type" evidence="7">
    <location>
        <begin position="3"/>
        <end position="76"/>
    </location>
</feature>